<dbReference type="Proteomes" id="UP001524944">
    <property type="component" value="Unassembled WGS sequence"/>
</dbReference>
<protein>
    <submittedName>
        <fullName evidence="2">DUF1360 domain-containing protein</fullName>
    </submittedName>
</protein>
<reference evidence="2 3" key="1">
    <citation type="submission" date="2022-08" db="EMBL/GenBank/DDBJ databases">
        <title>Proteogenomics of the novel Dehalobacterium formicoaceticum strain EZ94 highlights a key role of methyltransferases during anaerobic dichloromethane degradation.</title>
        <authorList>
            <person name="Wasmund K."/>
        </authorList>
    </citation>
    <scope>NUCLEOTIDE SEQUENCE [LARGE SCALE GENOMIC DNA]</scope>
    <source>
        <strain evidence="2 3">EZ94</strain>
    </source>
</reference>
<dbReference type="Pfam" id="PF07098">
    <property type="entry name" value="DUF1360"/>
    <property type="match status" value="1"/>
</dbReference>
<dbReference type="RefSeq" id="WP_257911833.1">
    <property type="nucleotide sequence ID" value="NZ_JANPWE010000001.1"/>
</dbReference>
<name>A0ABT1Y2R0_9FIRM</name>
<evidence type="ECO:0000313" key="3">
    <source>
        <dbReference type="Proteomes" id="UP001524944"/>
    </source>
</evidence>
<evidence type="ECO:0000313" key="2">
    <source>
        <dbReference type="EMBL" id="MCR6544239.1"/>
    </source>
</evidence>
<sequence length="106" mass="12520">MIFQILLVLSIRFFLFDFVLFKNVRTYLSTKGYVFWKLLSCPFCQGFWCGLGVFLVFHPIAFKLSFLLSMLSFGFVTAYLSLMTIAIFYPLIDQFEDKYTPFDSRK</sequence>
<organism evidence="2 3">
    <name type="scientific">Dehalobacterium formicoaceticum</name>
    <dbReference type="NCBI Taxonomy" id="51515"/>
    <lineage>
        <taxon>Bacteria</taxon>
        <taxon>Bacillati</taxon>
        <taxon>Bacillota</taxon>
        <taxon>Clostridia</taxon>
        <taxon>Eubacteriales</taxon>
        <taxon>Peptococcaceae</taxon>
        <taxon>Dehalobacterium</taxon>
    </lineage>
</organism>
<gene>
    <name evidence="2" type="ORF">NVS47_01710</name>
</gene>
<feature type="transmembrane region" description="Helical" evidence="1">
    <location>
        <begin position="37"/>
        <end position="57"/>
    </location>
</feature>
<comment type="caution">
    <text evidence="2">The sequence shown here is derived from an EMBL/GenBank/DDBJ whole genome shotgun (WGS) entry which is preliminary data.</text>
</comment>
<keyword evidence="3" id="KW-1185">Reference proteome</keyword>
<dbReference type="InterPro" id="IPR010773">
    <property type="entry name" value="Mycophage_PG1_Gp7"/>
</dbReference>
<feature type="transmembrane region" description="Helical" evidence="1">
    <location>
        <begin position="64"/>
        <end position="92"/>
    </location>
</feature>
<accession>A0ABT1Y2R0</accession>
<keyword evidence="1" id="KW-1133">Transmembrane helix</keyword>
<proteinExistence type="predicted"/>
<evidence type="ECO:0000256" key="1">
    <source>
        <dbReference type="SAM" id="Phobius"/>
    </source>
</evidence>
<keyword evidence="1" id="KW-0472">Membrane</keyword>
<keyword evidence="1" id="KW-0812">Transmembrane</keyword>
<dbReference type="EMBL" id="JANPWE010000001">
    <property type="protein sequence ID" value="MCR6544239.1"/>
    <property type="molecule type" value="Genomic_DNA"/>
</dbReference>